<evidence type="ECO:0000256" key="3">
    <source>
        <dbReference type="ARBA" id="ARBA00022603"/>
    </source>
</evidence>
<reference evidence="8 9" key="1">
    <citation type="submission" date="2020-08" db="EMBL/GenBank/DDBJ databases">
        <title>Genomic Encyclopedia of Type Strains, Phase III (KMG-III): the genomes of soil and plant-associated and newly described type strains.</title>
        <authorList>
            <person name="Whitman W."/>
        </authorList>
    </citation>
    <scope>NUCLEOTIDE SEQUENCE [LARGE SCALE GENOMIC DNA]</scope>
    <source>
        <strain evidence="8 9">CECT 8571</strain>
    </source>
</reference>
<dbReference type="InterPro" id="IPR013675">
    <property type="entry name" value="Mtase_sm_N"/>
</dbReference>
<evidence type="ECO:0000313" key="9">
    <source>
        <dbReference type="Proteomes" id="UP000559987"/>
    </source>
</evidence>
<dbReference type="Pfam" id="PF05175">
    <property type="entry name" value="MTS"/>
    <property type="match status" value="1"/>
</dbReference>
<evidence type="ECO:0000256" key="5">
    <source>
        <dbReference type="ARBA" id="ARBA00022691"/>
    </source>
</evidence>
<keyword evidence="2" id="KW-0698">rRNA processing</keyword>
<evidence type="ECO:0000313" key="8">
    <source>
        <dbReference type="EMBL" id="MBB3168574.1"/>
    </source>
</evidence>
<dbReference type="CDD" id="cd02440">
    <property type="entry name" value="AdoMet_MTases"/>
    <property type="match status" value="1"/>
</dbReference>
<dbReference type="InterPro" id="IPR029063">
    <property type="entry name" value="SAM-dependent_MTases_sf"/>
</dbReference>
<evidence type="ECO:0000256" key="4">
    <source>
        <dbReference type="ARBA" id="ARBA00022679"/>
    </source>
</evidence>
<keyword evidence="3 8" id="KW-0489">Methyltransferase</keyword>
<dbReference type="EC" id="2.1.1.172" evidence="8"/>
<keyword evidence="9" id="KW-1185">Reference proteome</keyword>
<dbReference type="PROSITE" id="PS00092">
    <property type="entry name" value="N6_MTASE"/>
    <property type="match status" value="1"/>
</dbReference>
<keyword evidence="1" id="KW-0963">Cytoplasm</keyword>
<evidence type="ECO:0000259" key="6">
    <source>
        <dbReference type="Pfam" id="PF05175"/>
    </source>
</evidence>
<evidence type="ECO:0000259" key="7">
    <source>
        <dbReference type="Pfam" id="PF08468"/>
    </source>
</evidence>
<dbReference type="GO" id="GO:0003676">
    <property type="term" value="F:nucleic acid binding"/>
    <property type="evidence" value="ECO:0007669"/>
    <property type="project" value="InterPro"/>
</dbReference>
<name>A0A839UKD6_9GAMM</name>
<dbReference type="SUPFAM" id="SSF53335">
    <property type="entry name" value="S-adenosyl-L-methionine-dependent methyltransferases"/>
    <property type="match status" value="1"/>
</dbReference>
<accession>A0A839UKD6</accession>
<comment type="caution">
    <text evidence="8">The sequence shown here is derived from an EMBL/GenBank/DDBJ whole genome shotgun (WGS) entry which is preliminary data.</text>
</comment>
<dbReference type="InterPro" id="IPR002052">
    <property type="entry name" value="DNA_methylase_N6_adenine_CS"/>
</dbReference>
<gene>
    <name evidence="8" type="ORF">FHS30_001758</name>
</gene>
<proteinExistence type="predicted"/>
<sequence length="346" mass="38341">MNSTDQRLASELLEQPQDTLWLADENALTFINSHQQVPATLTNRWDIFDRAQRKGAQCWFTDWDLNAALSQHNFSRIVYRVSKERPVVHHLLNQLAKQPQRWQSLILLGQKNEGIKSYADGAAKLFGNKAINKHGNDYVARFQAPPQPSGNTLNDQRYGQLRTIAEWHTTPIQSKPGTFGWQKIDEGSRFLVEQLPSVLQGLSRPPARVLDLGCGYGFLSLAGHELLPNAAWFATDNCAAALTAFEANCGAWATSFAGDRGLDGDASPLALPVDLLLCNPPFHQGFSTSGDLTEKFVRAMHQWLTPSGLALVVVNQFVGLEKRAQGLLKATQVADNGSFRVLALRR</sequence>
<dbReference type="PANTHER" id="PTHR47816:SF4">
    <property type="entry name" value="RIBOSOMAL RNA SMALL SUBUNIT METHYLTRANSFERASE C"/>
    <property type="match status" value="1"/>
</dbReference>
<dbReference type="AlphaFoldDB" id="A0A839UKD6"/>
<keyword evidence="5" id="KW-0949">S-adenosyl-L-methionine</keyword>
<dbReference type="PANTHER" id="PTHR47816">
    <property type="entry name" value="RIBOSOMAL RNA SMALL SUBUNIT METHYLTRANSFERASE C"/>
    <property type="match status" value="1"/>
</dbReference>
<dbReference type="InterPro" id="IPR046977">
    <property type="entry name" value="RsmC/RlmG"/>
</dbReference>
<feature type="domain" description="Methyltransferase small N-terminal" evidence="7">
    <location>
        <begin position="29"/>
        <end position="125"/>
    </location>
</feature>
<feature type="domain" description="Methyltransferase small" evidence="6">
    <location>
        <begin position="172"/>
        <end position="342"/>
    </location>
</feature>
<dbReference type="EMBL" id="JACHXZ010000002">
    <property type="protein sequence ID" value="MBB3168574.1"/>
    <property type="molecule type" value="Genomic_DNA"/>
</dbReference>
<dbReference type="Proteomes" id="UP000559987">
    <property type="component" value="Unassembled WGS sequence"/>
</dbReference>
<dbReference type="RefSeq" id="WP_183910047.1">
    <property type="nucleotide sequence ID" value="NZ_JACHXZ010000002.1"/>
</dbReference>
<organism evidence="8 9">
    <name type="scientific">Simiduia aestuariiviva</name>
    <dbReference type="NCBI Taxonomy" id="1510459"/>
    <lineage>
        <taxon>Bacteria</taxon>
        <taxon>Pseudomonadati</taxon>
        <taxon>Pseudomonadota</taxon>
        <taxon>Gammaproteobacteria</taxon>
        <taxon>Cellvibrionales</taxon>
        <taxon>Cellvibrionaceae</taxon>
        <taxon>Simiduia</taxon>
    </lineage>
</organism>
<dbReference type="GO" id="GO:0052914">
    <property type="term" value="F:16S rRNA (guanine(1207)-N(2))-methyltransferase activity"/>
    <property type="evidence" value="ECO:0007669"/>
    <property type="project" value="UniProtKB-EC"/>
</dbReference>
<evidence type="ECO:0000256" key="1">
    <source>
        <dbReference type="ARBA" id="ARBA00022490"/>
    </source>
</evidence>
<dbReference type="InterPro" id="IPR007848">
    <property type="entry name" value="Small_mtfrase_dom"/>
</dbReference>
<protein>
    <submittedName>
        <fullName evidence="8">16S rRNA (Guanine1207-N2)-methyltransferase</fullName>
        <ecNumber evidence="8">2.1.1.172</ecNumber>
    </submittedName>
</protein>
<evidence type="ECO:0000256" key="2">
    <source>
        <dbReference type="ARBA" id="ARBA00022552"/>
    </source>
</evidence>
<dbReference type="Pfam" id="PF08468">
    <property type="entry name" value="MTS_N"/>
    <property type="match status" value="1"/>
</dbReference>
<dbReference type="Gene3D" id="3.40.50.150">
    <property type="entry name" value="Vaccinia Virus protein VP39"/>
    <property type="match status" value="2"/>
</dbReference>
<keyword evidence="4 8" id="KW-0808">Transferase</keyword>